<reference evidence="2" key="1">
    <citation type="submission" date="2021-02" db="EMBL/GenBank/DDBJ databases">
        <authorList>
            <person name="Dougan E. K."/>
            <person name="Rhodes N."/>
            <person name="Thang M."/>
            <person name="Chan C."/>
        </authorList>
    </citation>
    <scope>NUCLEOTIDE SEQUENCE</scope>
</reference>
<dbReference type="EMBL" id="CAJNNV010028781">
    <property type="protein sequence ID" value="CAE8625762.1"/>
    <property type="molecule type" value="Genomic_DNA"/>
</dbReference>
<gene>
    <name evidence="2" type="ORF">PGLA1383_LOCUS42743</name>
</gene>
<evidence type="ECO:0000256" key="1">
    <source>
        <dbReference type="SAM" id="MobiDB-lite"/>
    </source>
</evidence>
<name>A0A813GLA8_POLGL</name>
<protein>
    <submittedName>
        <fullName evidence="2">Uncharacterized protein</fullName>
    </submittedName>
</protein>
<comment type="caution">
    <text evidence="2">The sequence shown here is derived from an EMBL/GenBank/DDBJ whole genome shotgun (WGS) entry which is preliminary data.</text>
</comment>
<keyword evidence="3" id="KW-1185">Reference proteome</keyword>
<dbReference type="AlphaFoldDB" id="A0A813GLA8"/>
<proteinExistence type="predicted"/>
<evidence type="ECO:0000313" key="2">
    <source>
        <dbReference type="EMBL" id="CAE8625762.1"/>
    </source>
</evidence>
<dbReference type="OrthoDB" id="10625804at2759"/>
<evidence type="ECO:0000313" key="3">
    <source>
        <dbReference type="Proteomes" id="UP000654075"/>
    </source>
</evidence>
<feature type="region of interest" description="Disordered" evidence="1">
    <location>
        <begin position="163"/>
        <end position="191"/>
    </location>
</feature>
<feature type="non-terminal residue" evidence="2">
    <location>
        <position position="376"/>
    </location>
</feature>
<feature type="compositionally biased region" description="Low complexity" evidence="1">
    <location>
        <begin position="118"/>
        <end position="129"/>
    </location>
</feature>
<feature type="compositionally biased region" description="Polar residues" evidence="1">
    <location>
        <begin position="92"/>
        <end position="106"/>
    </location>
</feature>
<accession>A0A813GLA8</accession>
<dbReference type="Proteomes" id="UP000654075">
    <property type="component" value="Unassembled WGS sequence"/>
</dbReference>
<sequence>DWDGGGGGVENVSLLRLLSDVQALLAAQRRIEWKLTGLSKAQLAVIGTMDDMKQDMKELRDQLTSGVAGVDQDSSKNRPRAGSRTAMAIRSLSRSKSMSQQNASSRQPREQDEDEHTSPNPGSSPANSPRGEASDLANGRPRPSSLEQIESATASDAGRALAMQAAMSPRETETAMRSPPSPSRSRGTLDEEVLRLRRDDGRVFSQLGSWKKTWGVGKTSTDCRLPTMDMDESDPKGSGIDRLLEGRLGVLSRGIRLEGSSVTAKISRSTKRFGITSSKLFTQQIYDAVSDNFKVPRQCVALTGGAFQTPARHRGIEAPEQDIIAVWHNGTVYLFSWLTAEELDHFSSPAGDGLLGQWIRDSMIDEEALRNVGVRL</sequence>
<feature type="region of interest" description="Disordered" evidence="1">
    <location>
        <begin position="61"/>
        <end position="145"/>
    </location>
</feature>
<organism evidence="2 3">
    <name type="scientific">Polarella glacialis</name>
    <name type="common">Dinoflagellate</name>
    <dbReference type="NCBI Taxonomy" id="89957"/>
    <lineage>
        <taxon>Eukaryota</taxon>
        <taxon>Sar</taxon>
        <taxon>Alveolata</taxon>
        <taxon>Dinophyceae</taxon>
        <taxon>Suessiales</taxon>
        <taxon>Suessiaceae</taxon>
        <taxon>Polarella</taxon>
    </lineage>
</organism>